<dbReference type="EMBL" id="FXWG01000004">
    <property type="protein sequence ID" value="SMQ75851.1"/>
    <property type="molecule type" value="Genomic_DNA"/>
</dbReference>
<dbReference type="Pfam" id="PF13193">
    <property type="entry name" value="AMP-binding_C"/>
    <property type="match status" value="1"/>
</dbReference>
<keyword evidence="4" id="KW-1185">Reference proteome</keyword>
<dbReference type="PANTHER" id="PTHR43767:SF1">
    <property type="entry name" value="NONRIBOSOMAL PEPTIDE SYNTHASE PES1 (EUROFUNG)-RELATED"/>
    <property type="match status" value="1"/>
</dbReference>
<dbReference type="Proteomes" id="UP000194420">
    <property type="component" value="Unassembled WGS sequence"/>
</dbReference>
<accession>A0A1Y6FQY1</accession>
<organism evidence="3 4">
    <name type="scientific">Altererythrobacter xiamenensis</name>
    <dbReference type="NCBI Taxonomy" id="1316679"/>
    <lineage>
        <taxon>Bacteria</taxon>
        <taxon>Pseudomonadati</taxon>
        <taxon>Pseudomonadota</taxon>
        <taxon>Alphaproteobacteria</taxon>
        <taxon>Sphingomonadales</taxon>
        <taxon>Erythrobacteraceae</taxon>
        <taxon>Altererythrobacter</taxon>
    </lineage>
</organism>
<dbReference type="InterPro" id="IPR045851">
    <property type="entry name" value="AMP-bd_C_sf"/>
</dbReference>
<feature type="domain" description="AMP-dependent synthetase/ligase" evidence="1">
    <location>
        <begin position="24"/>
        <end position="369"/>
    </location>
</feature>
<evidence type="ECO:0000313" key="3">
    <source>
        <dbReference type="EMBL" id="SMQ75851.1"/>
    </source>
</evidence>
<evidence type="ECO:0000313" key="4">
    <source>
        <dbReference type="Proteomes" id="UP000194420"/>
    </source>
</evidence>
<sequence>MTNTDMLQTLQADFGNFSQVLAGWAECQPDKPALRDENGEITWGELGDRVERIAARLLETGLERGQSVAILGTSCINYALVFLAAVRAGGVAAPLTTSASKDQLIGMAGDSGARHLFIDAGKSAELGEDFMPDLDHIALEDLDGWMAPEGTNAPAIEPGEKDPFNIIYSSGTTGIPKGIVHSHLMRWRQFGSTATSYLASGLEVRSLASTPLYSNTTMVAFLPPLLAGGTVNVMGKFDCARWLQTAQDHKVTVTMLVPVQYQRLMDFEGFDDYDLSSLTLKYCTSAPFSAELKAEVLRRMPGGLIEIYSMTEGGVVCLLACHEFPDKLHTVGRPAPGSELKVLDDEDKPVAPGEAGNLIGLSQTMMSGYKNQPGKTREGYWTDPETGLVWQRMGDIGRVDADGFVELVGRSKDMIISGGFNIYPVDLENELLKEEGVLEAAVIGMPSKRWGETPVGFVTFAKGSDGDAEAVMASVNARLGKTQRLAALYTIDEMPRSHIGKLLKTELRERLTASAESF</sequence>
<dbReference type="InterPro" id="IPR000873">
    <property type="entry name" value="AMP-dep_synth/lig_dom"/>
</dbReference>
<gene>
    <name evidence="3" type="ORF">SAMN06297468_3001</name>
</gene>
<dbReference type="Gene3D" id="3.30.300.30">
    <property type="match status" value="1"/>
</dbReference>
<proteinExistence type="predicted"/>
<dbReference type="PROSITE" id="PS00455">
    <property type="entry name" value="AMP_BINDING"/>
    <property type="match status" value="1"/>
</dbReference>
<dbReference type="Gene3D" id="3.40.50.12780">
    <property type="entry name" value="N-terminal domain of ligase-like"/>
    <property type="match status" value="1"/>
</dbReference>
<dbReference type="GO" id="GO:0016878">
    <property type="term" value="F:acid-thiol ligase activity"/>
    <property type="evidence" value="ECO:0007669"/>
    <property type="project" value="UniProtKB-ARBA"/>
</dbReference>
<dbReference type="AlphaFoldDB" id="A0A1Y6FQY1"/>
<dbReference type="InterPro" id="IPR050237">
    <property type="entry name" value="ATP-dep_AMP-bd_enzyme"/>
</dbReference>
<dbReference type="RefSeq" id="WP_234990122.1">
    <property type="nucleotide sequence ID" value="NZ_FXWG01000004.1"/>
</dbReference>
<keyword evidence="3" id="KW-0436">Ligase</keyword>
<dbReference type="Pfam" id="PF00501">
    <property type="entry name" value="AMP-binding"/>
    <property type="match status" value="1"/>
</dbReference>
<feature type="domain" description="AMP-binding enzyme C-terminal" evidence="2">
    <location>
        <begin position="427"/>
        <end position="501"/>
    </location>
</feature>
<dbReference type="InterPro" id="IPR042099">
    <property type="entry name" value="ANL_N_sf"/>
</dbReference>
<dbReference type="InterPro" id="IPR025110">
    <property type="entry name" value="AMP-bd_C"/>
</dbReference>
<dbReference type="PANTHER" id="PTHR43767">
    <property type="entry name" value="LONG-CHAIN-FATTY-ACID--COA LIGASE"/>
    <property type="match status" value="1"/>
</dbReference>
<dbReference type="SUPFAM" id="SSF56801">
    <property type="entry name" value="Acetyl-CoA synthetase-like"/>
    <property type="match status" value="1"/>
</dbReference>
<protein>
    <submittedName>
        <fullName evidence="3">Acyl-CoA synthetase (AMP-forming)/AMP-acid ligase II</fullName>
    </submittedName>
</protein>
<name>A0A1Y6FQY1_9SPHN</name>
<reference evidence="4" key="1">
    <citation type="submission" date="2017-04" db="EMBL/GenBank/DDBJ databases">
        <authorList>
            <person name="Varghese N."/>
            <person name="Submissions S."/>
        </authorList>
    </citation>
    <scope>NUCLEOTIDE SEQUENCE [LARGE SCALE GENOMIC DNA]</scope>
</reference>
<evidence type="ECO:0000259" key="1">
    <source>
        <dbReference type="Pfam" id="PF00501"/>
    </source>
</evidence>
<evidence type="ECO:0000259" key="2">
    <source>
        <dbReference type="Pfam" id="PF13193"/>
    </source>
</evidence>
<dbReference type="InterPro" id="IPR020845">
    <property type="entry name" value="AMP-binding_CS"/>
</dbReference>